<sequence length="299" mass="32632">MPFASVLALGLGAAAVVAVFCWGLYLFTKQSEVAGDITAAPPRAKRKSTFVLNRLTELIGRPFLGAVRELVGEERQESIRLRIEAAGRPEGLTVERYLQRKTGEILLYSSAALLLFSRDQTMLALLALAFVLLTDAELLLKTQQRQDDIQRQLPDFLDVLAVSVGSGLAFRQALARVADAMPGTLSDEFRIVLRQMDLGTSRKDAFQALRDRNSNESLGKFVTAIQQSEELGAPLSHTLLNIGQDMRRQDAQYMRRKAQRINPRVTGITAATMLPGLLLLVGGAMILGSGVDFGGVFTG</sequence>
<dbReference type="Proteomes" id="UP001499993">
    <property type="component" value="Unassembled WGS sequence"/>
</dbReference>
<evidence type="ECO:0000256" key="5">
    <source>
        <dbReference type="ARBA" id="ARBA00023136"/>
    </source>
</evidence>
<evidence type="ECO:0000256" key="4">
    <source>
        <dbReference type="ARBA" id="ARBA00022989"/>
    </source>
</evidence>
<dbReference type="PANTHER" id="PTHR35007:SF2">
    <property type="entry name" value="PILUS ASSEMBLE PROTEIN"/>
    <property type="match status" value="1"/>
</dbReference>
<evidence type="ECO:0000259" key="8">
    <source>
        <dbReference type="Pfam" id="PF19359"/>
    </source>
</evidence>
<dbReference type="InterPro" id="IPR045980">
    <property type="entry name" value="DUF5936"/>
</dbReference>
<evidence type="ECO:0000259" key="7">
    <source>
        <dbReference type="Pfam" id="PF00482"/>
    </source>
</evidence>
<feature type="transmembrane region" description="Helical" evidence="6">
    <location>
        <begin position="265"/>
        <end position="287"/>
    </location>
</feature>
<organism evidence="9 10">
    <name type="scientific">Streptomonospora halophila</name>
    <dbReference type="NCBI Taxonomy" id="427369"/>
    <lineage>
        <taxon>Bacteria</taxon>
        <taxon>Bacillati</taxon>
        <taxon>Actinomycetota</taxon>
        <taxon>Actinomycetes</taxon>
        <taxon>Streptosporangiales</taxon>
        <taxon>Nocardiopsidaceae</taxon>
        <taxon>Streptomonospora</taxon>
    </lineage>
</organism>
<comment type="subcellular location">
    <subcellularLocation>
        <location evidence="1">Cell membrane</location>
        <topology evidence="1">Multi-pass membrane protein</topology>
    </subcellularLocation>
</comment>
<dbReference type="RefSeq" id="WP_344143321.1">
    <property type="nucleotide sequence ID" value="NZ_BAABIK010000005.1"/>
</dbReference>
<dbReference type="EMBL" id="BAABIK010000005">
    <property type="protein sequence ID" value="GAA4934316.1"/>
    <property type="molecule type" value="Genomic_DNA"/>
</dbReference>
<evidence type="ECO:0000313" key="9">
    <source>
        <dbReference type="EMBL" id="GAA4934316.1"/>
    </source>
</evidence>
<dbReference type="Pfam" id="PF00482">
    <property type="entry name" value="T2SSF"/>
    <property type="match status" value="1"/>
</dbReference>
<accession>A0ABP9GGM8</accession>
<evidence type="ECO:0000313" key="10">
    <source>
        <dbReference type="Proteomes" id="UP001499993"/>
    </source>
</evidence>
<proteinExistence type="predicted"/>
<dbReference type="InterPro" id="IPR018076">
    <property type="entry name" value="T2SS_GspF_dom"/>
</dbReference>
<evidence type="ECO:0000256" key="3">
    <source>
        <dbReference type="ARBA" id="ARBA00022692"/>
    </source>
</evidence>
<evidence type="ECO:0000256" key="1">
    <source>
        <dbReference type="ARBA" id="ARBA00004651"/>
    </source>
</evidence>
<protein>
    <submittedName>
        <fullName evidence="9">DUF5936 domain-containing protein</fullName>
    </submittedName>
</protein>
<feature type="domain" description="Type II secretion system protein GspF" evidence="7">
    <location>
        <begin position="156"/>
        <end position="281"/>
    </location>
</feature>
<feature type="domain" description="DUF5936" evidence="8">
    <location>
        <begin position="8"/>
        <end position="138"/>
    </location>
</feature>
<keyword evidence="10" id="KW-1185">Reference proteome</keyword>
<keyword evidence="3 6" id="KW-0812">Transmembrane</keyword>
<keyword evidence="4 6" id="KW-1133">Transmembrane helix</keyword>
<name>A0ABP9GGM8_9ACTN</name>
<keyword evidence="2" id="KW-1003">Cell membrane</keyword>
<evidence type="ECO:0000256" key="2">
    <source>
        <dbReference type="ARBA" id="ARBA00022475"/>
    </source>
</evidence>
<dbReference type="PANTHER" id="PTHR35007">
    <property type="entry name" value="INTEGRAL MEMBRANE PROTEIN-RELATED"/>
    <property type="match status" value="1"/>
</dbReference>
<evidence type="ECO:0000256" key="6">
    <source>
        <dbReference type="SAM" id="Phobius"/>
    </source>
</evidence>
<dbReference type="Pfam" id="PF19359">
    <property type="entry name" value="DUF5936"/>
    <property type="match status" value="1"/>
</dbReference>
<reference evidence="10" key="1">
    <citation type="journal article" date="2019" name="Int. J. Syst. Evol. Microbiol.">
        <title>The Global Catalogue of Microorganisms (GCM) 10K type strain sequencing project: providing services to taxonomists for standard genome sequencing and annotation.</title>
        <authorList>
            <consortium name="The Broad Institute Genomics Platform"/>
            <consortium name="The Broad Institute Genome Sequencing Center for Infectious Disease"/>
            <person name="Wu L."/>
            <person name="Ma J."/>
        </authorList>
    </citation>
    <scope>NUCLEOTIDE SEQUENCE [LARGE SCALE GENOMIC DNA]</scope>
    <source>
        <strain evidence="10">JCM 18123</strain>
    </source>
</reference>
<gene>
    <name evidence="9" type="ORF">GCM10023224_13550</name>
</gene>
<comment type="caution">
    <text evidence="9">The sequence shown here is derived from an EMBL/GenBank/DDBJ whole genome shotgun (WGS) entry which is preliminary data.</text>
</comment>
<keyword evidence="5 6" id="KW-0472">Membrane</keyword>